<sequence length="36" mass="4254">MDNLQEVLQNIIQRTENAELLSSREVIDQLIEQLQE</sequence>
<protein>
    <submittedName>
        <fullName evidence="1">Uncharacterized protein</fullName>
    </submittedName>
</protein>
<gene>
    <name evidence="1" type="ORF">SAMN05421677_10684</name>
</gene>
<accession>A0A1H0KQG5</accession>
<dbReference type="EMBL" id="FNIZ01000006">
    <property type="protein sequence ID" value="SDO58012.1"/>
    <property type="molecule type" value="Genomic_DNA"/>
</dbReference>
<dbReference type="AlphaFoldDB" id="A0A1H0KQG5"/>
<name>A0A1H0KQG5_HALAD</name>
<proteinExistence type="predicted"/>
<reference evidence="2" key="1">
    <citation type="submission" date="2016-10" db="EMBL/GenBank/DDBJ databases">
        <authorList>
            <person name="Varghese N."/>
            <person name="Submissions S."/>
        </authorList>
    </citation>
    <scope>NUCLEOTIDE SEQUENCE [LARGE SCALE GENOMIC DNA]</scope>
    <source>
        <strain evidence="2">CGMCC 1.3703</strain>
    </source>
</reference>
<dbReference type="Proteomes" id="UP000198860">
    <property type="component" value="Unassembled WGS sequence"/>
</dbReference>
<evidence type="ECO:0000313" key="2">
    <source>
        <dbReference type="Proteomes" id="UP000198860"/>
    </source>
</evidence>
<organism evidence="1 2">
    <name type="scientific">Halobacillus aidingensis</name>
    <dbReference type="NCBI Taxonomy" id="240303"/>
    <lineage>
        <taxon>Bacteria</taxon>
        <taxon>Bacillati</taxon>
        <taxon>Bacillota</taxon>
        <taxon>Bacilli</taxon>
        <taxon>Bacillales</taxon>
        <taxon>Bacillaceae</taxon>
        <taxon>Halobacillus</taxon>
    </lineage>
</organism>
<keyword evidence="2" id="KW-1185">Reference proteome</keyword>
<evidence type="ECO:0000313" key="1">
    <source>
        <dbReference type="EMBL" id="SDO58012.1"/>
    </source>
</evidence>